<dbReference type="InterPro" id="IPR013397">
    <property type="entry name" value="CRISPR-assoc_prot_Csy1"/>
</dbReference>
<dbReference type="Pfam" id="PF09611">
    <property type="entry name" value="Cas_Csy1"/>
    <property type="match status" value="1"/>
</dbReference>
<gene>
    <name evidence="1" type="primary">csy1</name>
    <name evidence="1" type="ORF">DHM44_11050</name>
</gene>
<protein>
    <submittedName>
        <fullName evidence="1">Type I-F CRISPR-associated protein Csy1</fullName>
    </submittedName>
</protein>
<sequence>FALDNWIEDAARRASWLSLSTHSVKFTHPDAKGSSIFLQEANYNGDDLVGTHSLREEFIDAVGNAAALDIFSFLKQEVNSKTILQLVQESDPELLETFSEDEKKAEKIRQSFESVTKTKLPSSHTLVKQVYFPVENSYHLLSPLFPSSLVHKLHGYFNYFRFSEEIKQIRDLKAKKLPHNTGYRFYPDIAVQEFGGSKPQNISQLNSERGGKAYLLPSLPPLWKSAKRRPILHIDDPITQIFARRFDVEMKVKGIVRFLKRYANQNNMEIRGKSEGYFNDLLDELILFTFEMWELEAGWSLDENCRLKESFKLWIDPGRGKIEDAFYVAFRNMGWISDVTKAYVKWLTDVLEKEAKKKDFKLILGDEEIFYLRKETAEALEDIARGYEYE</sequence>
<dbReference type="EMBL" id="DPPF01000235">
    <property type="protein sequence ID" value="HCW94204.1"/>
    <property type="molecule type" value="Genomic_DNA"/>
</dbReference>
<organism evidence="1 2">
    <name type="scientific">Flexistipes sinusarabici</name>
    <dbReference type="NCBI Taxonomy" id="2352"/>
    <lineage>
        <taxon>Bacteria</taxon>
        <taxon>Pseudomonadati</taxon>
        <taxon>Deferribacterota</taxon>
        <taxon>Deferribacteres</taxon>
        <taxon>Deferribacterales</taxon>
        <taxon>Flexistipitaceae</taxon>
        <taxon>Flexistipes</taxon>
    </lineage>
</organism>
<evidence type="ECO:0000313" key="1">
    <source>
        <dbReference type="EMBL" id="HCW94204.1"/>
    </source>
</evidence>
<feature type="non-terminal residue" evidence="1">
    <location>
        <position position="1"/>
    </location>
</feature>
<name>A0A3D5QEU4_FLESI</name>
<accession>A0A3D5QEU4</accession>
<dbReference type="Proteomes" id="UP000262325">
    <property type="component" value="Unassembled WGS sequence"/>
</dbReference>
<dbReference type="AlphaFoldDB" id="A0A3D5QEU4"/>
<dbReference type="NCBIfam" id="TIGR02564">
    <property type="entry name" value="cas_Csy1"/>
    <property type="match status" value="1"/>
</dbReference>
<proteinExistence type="predicted"/>
<comment type="caution">
    <text evidence="1">The sequence shown here is derived from an EMBL/GenBank/DDBJ whole genome shotgun (WGS) entry which is preliminary data.</text>
</comment>
<evidence type="ECO:0000313" key="2">
    <source>
        <dbReference type="Proteomes" id="UP000262325"/>
    </source>
</evidence>
<reference evidence="1 2" key="1">
    <citation type="journal article" date="2018" name="Nat. Biotechnol.">
        <title>A standardized bacterial taxonomy based on genome phylogeny substantially revises the tree of life.</title>
        <authorList>
            <person name="Parks D.H."/>
            <person name="Chuvochina M."/>
            <person name="Waite D.W."/>
            <person name="Rinke C."/>
            <person name="Skarshewski A."/>
            <person name="Chaumeil P.A."/>
            <person name="Hugenholtz P."/>
        </authorList>
    </citation>
    <scope>NUCLEOTIDE SEQUENCE [LARGE SCALE GENOMIC DNA]</scope>
    <source>
        <strain evidence="1">UBA8672</strain>
    </source>
</reference>